<dbReference type="Proteomes" id="UP000193920">
    <property type="component" value="Unassembled WGS sequence"/>
</dbReference>
<organism evidence="8 9">
    <name type="scientific">Neocallimastix californiae</name>
    <dbReference type="NCBI Taxonomy" id="1754190"/>
    <lineage>
        <taxon>Eukaryota</taxon>
        <taxon>Fungi</taxon>
        <taxon>Fungi incertae sedis</taxon>
        <taxon>Chytridiomycota</taxon>
        <taxon>Chytridiomycota incertae sedis</taxon>
        <taxon>Neocallimastigomycetes</taxon>
        <taxon>Neocallimastigales</taxon>
        <taxon>Neocallimastigaceae</taxon>
        <taxon>Neocallimastix</taxon>
    </lineage>
</organism>
<dbReference type="STRING" id="1754190.A0A1Y2ELW1"/>
<feature type="region of interest" description="Disordered" evidence="5">
    <location>
        <begin position="277"/>
        <end position="304"/>
    </location>
</feature>
<dbReference type="GO" id="GO:0033962">
    <property type="term" value="P:P-body assembly"/>
    <property type="evidence" value="ECO:0007669"/>
    <property type="project" value="TreeGrafter"/>
</dbReference>
<feature type="compositionally biased region" description="Low complexity" evidence="5">
    <location>
        <begin position="224"/>
        <end position="238"/>
    </location>
</feature>
<dbReference type="Gene3D" id="2.30.30.100">
    <property type="match status" value="1"/>
</dbReference>
<name>A0A1Y2ELW1_9FUNG</name>
<dbReference type="AlphaFoldDB" id="A0A1Y2ELW1"/>
<evidence type="ECO:0000256" key="2">
    <source>
        <dbReference type="ARBA" id="ARBA00006610"/>
    </source>
</evidence>
<feature type="compositionally biased region" description="Acidic residues" evidence="5">
    <location>
        <begin position="405"/>
        <end position="417"/>
    </location>
</feature>
<dbReference type="EMBL" id="MCOG01000040">
    <property type="protein sequence ID" value="ORY72294.1"/>
    <property type="molecule type" value="Genomic_DNA"/>
</dbReference>
<dbReference type="PANTHER" id="PTHR13612:SF0">
    <property type="entry name" value="ENHANCER OF MRNA-DECAPPING PROTEIN 3"/>
    <property type="match status" value="1"/>
</dbReference>
<feature type="compositionally biased region" description="Low complexity" evidence="5">
    <location>
        <begin position="279"/>
        <end position="293"/>
    </location>
</feature>
<dbReference type="Gene3D" id="3.40.50.10260">
    <property type="entry name" value="YjeF N-terminal domain"/>
    <property type="match status" value="1"/>
</dbReference>
<dbReference type="InterPro" id="IPR025762">
    <property type="entry name" value="DFDF"/>
</dbReference>
<dbReference type="PANTHER" id="PTHR13612">
    <property type="entry name" value="ENHANCER OF MRNA-DECAPPING PROTEIN 3"/>
    <property type="match status" value="1"/>
</dbReference>
<comment type="subcellular location">
    <subcellularLocation>
        <location evidence="1">Cytoplasm</location>
        <location evidence="1">P-body</location>
    </subcellularLocation>
</comment>
<feature type="compositionally biased region" description="Polar residues" evidence="5">
    <location>
        <begin position="373"/>
        <end position="384"/>
    </location>
</feature>
<evidence type="ECO:0000259" key="7">
    <source>
        <dbReference type="PROSITE" id="PS51512"/>
    </source>
</evidence>
<proteinExistence type="inferred from homology"/>
<dbReference type="Pfam" id="PF03853">
    <property type="entry name" value="YjeF_N"/>
    <property type="match status" value="1"/>
</dbReference>
<dbReference type="InterPro" id="IPR019050">
    <property type="entry name" value="FDF_dom"/>
</dbReference>
<dbReference type="GO" id="GO:0000932">
    <property type="term" value="C:P-body"/>
    <property type="evidence" value="ECO:0007669"/>
    <property type="project" value="UniProtKB-SubCell"/>
</dbReference>
<feature type="domain" description="YjeF N-terminal" evidence="6">
    <location>
        <begin position="449"/>
        <end position="669"/>
    </location>
</feature>
<feature type="domain" description="DFDF" evidence="7">
    <location>
        <begin position="309"/>
        <end position="345"/>
    </location>
</feature>
<evidence type="ECO:0000256" key="5">
    <source>
        <dbReference type="SAM" id="MobiDB-lite"/>
    </source>
</evidence>
<dbReference type="PROSITE" id="PS51512">
    <property type="entry name" value="DFDF"/>
    <property type="match status" value="1"/>
</dbReference>
<keyword evidence="9" id="KW-1185">Reference proteome</keyword>
<feature type="region of interest" description="Disordered" evidence="5">
    <location>
        <begin position="221"/>
        <end position="265"/>
    </location>
</feature>
<dbReference type="GO" id="GO:0003729">
    <property type="term" value="F:mRNA binding"/>
    <property type="evidence" value="ECO:0007669"/>
    <property type="project" value="TreeGrafter"/>
</dbReference>
<evidence type="ECO:0000256" key="3">
    <source>
        <dbReference type="ARBA" id="ARBA00015797"/>
    </source>
</evidence>
<evidence type="ECO:0000256" key="4">
    <source>
        <dbReference type="ARBA" id="ARBA00022490"/>
    </source>
</evidence>
<feature type="compositionally biased region" description="Polar residues" evidence="5">
    <location>
        <begin position="74"/>
        <end position="88"/>
    </location>
</feature>
<accession>A0A1Y2ELW1</accession>
<dbReference type="SUPFAM" id="SSF64153">
    <property type="entry name" value="YjeF N-terminal domain-like"/>
    <property type="match status" value="1"/>
</dbReference>
<sequence length="693" mass="76400">MANEFVGLSVEVQLSNGLIVNGIVEDINQKSQQLILRNATLNINNIKQFSQIYIIQNTEIKDLQLTSDKKIDNVNTNPLTSPSSNYSKLQAPPPQAQAPPQLASSAILSPQLLPMYGSSNNLNPNLIPINNILPLAGIPPAPNGSDLNSFLLKNGNGSTDVTNNTINQAKPYIVDEDVLRSPMTKQNSVPYADPAIVSYSQQISDNNSDATSNSTQKILSATLNDNSSKKNNSKINESNNDEDDLVDYDYSRNSQRKYKKKNQKSYFNSLKEQRSTAITSNYSSKGNSKYNTSPGKQRKGRRAETNQWANGDVNLYKDEEFDFQGNLGLFDKKKEWAKIRKTNNIAPETLLVNLNKIKKDTTLSYRHRHRHSSGGNSTDGHPYYESSQVKLGIHENVLDSVASETDSEYESSNEDDTTQSNVPGINKSSRIIFENSSGVVIPSLTESQASLLEHLTANEYGIKEEITIENAGRDIAMMVIQALGGNRRMNVHNHNSAPFVVVLAGNNKSGAYAINAAKHLLNHECQVLVCLTAMEDDIINMVAYQKRIFTLVGGKCIYQASKDLPTKAVDIIVDGILGASQYLDNIKDDNQKKCIIGMMDWANGIQTPVVSLECPSGIHPNTGEIIDKNHYIRTKWTLALGLPLRGLTDSDLTGGILLGDIGIPKTIYKTLGLKPSYHHPFADKYLASIELLK</sequence>
<gene>
    <name evidence="8" type="ORF">LY90DRAFT_667168</name>
</gene>
<dbReference type="InterPro" id="IPR036652">
    <property type="entry name" value="YjeF_N_dom_sf"/>
</dbReference>
<protein>
    <recommendedName>
        <fullName evidence="3">Enhancer of mRNA-decapping protein 3</fullName>
    </recommendedName>
</protein>
<evidence type="ECO:0000259" key="6">
    <source>
        <dbReference type="PROSITE" id="PS51385"/>
    </source>
</evidence>
<keyword evidence="4" id="KW-0963">Cytoplasm</keyword>
<reference evidence="8 9" key="1">
    <citation type="submission" date="2016-08" db="EMBL/GenBank/DDBJ databases">
        <title>A Parts List for Fungal Cellulosomes Revealed by Comparative Genomics.</title>
        <authorList>
            <consortium name="DOE Joint Genome Institute"/>
            <person name="Haitjema C.H."/>
            <person name="Gilmore S.P."/>
            <person name="Henske J.K."/>
            <person name="Solomon K.V."/>
            <person name="De Groot R."/>
            <person name="Kuo A."/>
            <person name="Mondo S.J."/>
            <person name="Salamov A.A."/>
            <person name="Labutti K."/>
            <person name="Zhao Z."/>
            <person name="Chiniquy J."/>
            <person name="Barry K."/>
            <person name="Brewer H.M."/>
            <person name="Purvine S.O."/>
            <person name="Wright A.T."/>
            <person name="Boxma B."/>
            <person name="Van Alen T."/>
            <person name="Hackstein J.H."/>
            <person name="Baker S.E."/>
            <person name="Grigoriev I.V."/>
            <person name="O'Malley M.A."/>
        </authorList>
    </citation>
    <scope>NUCLEOTIDE SEQUENCE [LARGE SCALE GENOMIC DNA]</scope>
    <source>
        <strain evidence="8 9">G1</strain>
    </source>
</reference>
<feature type="region of interest" description="Disordered" evidence="5">
    <location>
        <begin position="365"/>
        <end position="384"/>
    </location>
</feature>
<evidence type="ECO:0000313" key="8">
    <source>
        <dbReference type="EMBL" id="ORY72294.1"/>
    </source>
</evidence>
<dbReference type="InterPro" id="IPR004443">
    <property type="entry name" value="YjeF_N_dom"/>
</dbReference>
<evidence type="ECO:0000256" key="1">
    <source>
        <dbReference type="ARBA" id="ARBA00004201"/>
    </source>
</evidence>
<feature type="compositionally biased region" description="Basic residues" evidence="5">
    <location>
        <begin position="254"/>
        <end position="263"/>
    </location>
</feature>
<dbReference type="PROSITE" id="PS51385">
    <property type="entry name" value="YJEF_N"/>
    <property type="match status" value="1"/>
</dbReference>
<comment type="similarity">
    <text evidence="2">Belongs to the EDC3 family.</text>
</comment>
<dbReference type="GO" id="GO:0031087">
    <property type="term" value="P:deadenylation-independent decapping of nuclear-transcribed mRNA"/>
    <property type="evidence" value="ECO:0007669"/>
    <property type="project" value="TreeGrafter"/>
</dbReference>
<dbReference type="Pfam" id="PF09532">
    <property type="entry name" value="FDF"/>
    <property type="match status" value="1"/>
</dbReference>
<evidence type="ECO:0000313" key="9">
    <source>
        <dbReference type="Proteomes" id="UP000193920"/>
    </source>
</evidence>
<feature type="region of interest" description="Disordered" evidence="5">
    <location>
        <begin position="74"/>
        <end position="100"/>
    </location>
</feature>
<feature type="region of interest" description="Disordered" evidence="5">
    <location>
        <begin position="402"/>
        <end position="424"/>
    </location>
</feature>
<comment type="caution">
    <text evidence="8">The sequence shown here is derived from an EMBL/GenBank/DDBJ whole genome shotgun (WGS) entry which is preliminary data.</text>
</comment>
<dbReference type="OrthoDB" id="10030313at2759"/>